<evidence type="ECO:0000313" key="3">
    <source>
        <dbReference type="Proteomes" id="UP001240678"/>
    </source>
</evidence>
<name>A0AAI9YE93_9PEZI</name>
<dbReference type="EMBL" id="MOOE01000047">
    <property type="protein sequence ID" value="KAK1502580.1"/>
    <property type="molecule type" value="Genomic_DNA"/>
</dbReference>
<dbReference type="AlphaFoldDB" id="A0AAI9YE93"/>
<evidence type="ECO:0000313" key="2">
    <source>
        <dbReference type="EMBL" id="KAK1502580.1"/>
    </source>
</evidence>
<dbReference type="GeneID" id="85348788"/>
<sequence length="437" mass="46549">MKASLETPTRSHGLRLAITETMAVSSSPDSGHNQDKKAKAKVRKSGRSVISKTLKLGREARVFTATIHYNPTYRQLDGAIHVPEGQSIPDVNRFLLDLYHGRHHIDRQRRSRAVRSAASPQKRETTPIVDGVAVKASESESQELLSGTTAVGLAECGANVGKDDAADPSLASRGHQCETRRLGHLGAESATAGTAGLQGGLEGAAFDLADRVDTLNNQDADFDVHGEPVGHETDRFDLTRNQLPDEGLCTVGDEVDLGWLELLPGVTENGPSLSDWPEMGLARTLNSGGPSEEMQGVTKGIRQRRFFELVSSHVWRAEQGRSGAEIATEAYSADPDGAYGKVRNGCAKGSRQTLRMHGTTGQVAGPNAMKPSTAAGAGVGLPMQQQVRFFHAVVLRFRRQSGAGTAPDWPSAGGTVSGAASGLPVARPFADYAKFRT</sequence>
<comment type="caution">
    <text evidence="2">The sequence shown here is derived from an EMBL/GenBank/DDBJ whole genome shotgun (WGS) entry which is preliminary data.</text>
</comment>
<keyword evidence="3" id="KW-1185">Reference proteome</keyword>
<dbReference type="RefSeq" id="XP_060304199.1">
    <property type="nucleotide sequence ID" value="XM_060465241.1"/>
</dbReference>
<feature type="region of interest" description="Disordered" evidence="1">
    <location>
        <begin position="107"/>
        <end position="126"/>
    </location>
</feature>
<accession>A0AAI9YE93</accession>
<evidence type="ECO:0000256" key="1">
    <source>
        <dbReference type="SAM" id="MobiDB-lite"/>
    </source>
</evidence>
<organism evidence="2 3">
    <name type="scientific">Colletotrichum costaricense</name>
    <dbReference type="NCBI Taxonomy" id="1209916"/>
    <lineage>
        <taxon>Eukaryota</taxon>
        <taxon>Fungi</taxon>
        <taxon>Dikarya</taxon>
        <taxon>Ascomycota</taxon>
        <taxon>Pezizomycotina</taxon>
        <taxon>Sordariomycetes</taxon>
        <taxon>Hypocreomycetidae</taxon>
        <taxon>Glomerellales</taxon>
        <taxon>Glomerellaceae</taxon>
        <taxon>Colletotrichum</taxon>
        <taxon>Colletotrichum acutatum species complex</taxon>
    </lineage>
</organism>
<feature type="region of interest" description="Disordered" evidence="1">
    <location>
        <begin position="23"/>
        <end position="46"/>
    </location>
</feature>
<dbReference type="Proteomes" id="UP001240678">
    <property type="component" value="Unassembled WGS sequence"/>
</dbReference>
<reference evidence="2 3" key="1">
    <citation type="submission" date="2016-10" db="EMBL/GenBank/DDBJ databases">
        <title>The genome sequence of Colletotrichum fioriniae PJ7.</title>
        <authorList>
            <person name="Baroncelli R."/>
        </authorList>
    </citation>
    <scope>NUCLEOTIDE SEQUENCE [LARGE SCALE GENOMIC DNA]</scope>
    <source>
        <strain evidence="2 3">IMI 309622</strain>
    </source>
</reference>
<protein>
    <submittedName>
        <fullName evidence="2">Uncharacterized protein</fullName>
    </submittedName>
</protein>
<gene>
    <name evidence="2" type="ORF">CCOS01_17107</name>
</gene>
<proteinExistence type="predicted"/>